<proteinExistence type="inferred from homology"/>
<dbReference type="GO" id="GO:0004386">
    <property type="term" value="F:helicase activity"/>
    <property type="evidence" value="ECO:0007669"/>
    <property type="project" value="UniProtKB-KW"/>
</dbReference>
<dbReference type="GO" id="GO:0005524">
    <property type="term" value="F:ATP binding"/>
    <property type="evidence" value="ECO:0007669"/>
    <property type="project" value="UniProtKB-KW"/>
</dbReference>
<sequence>MIAVEEFADFFEAVHGPGIRPFSWQTALLEALVTEGAWPEQIAAPTGAGKSSVVEIHVFATAMAALGLAPRLPRRLAVVVNRRAITDAHAQRAHDLLSLLEQTPDGETSVVGRVRDALVGLRPPEAQDRRPLVVTTMRGALVSDSQWLNAPEACAILCMTPAMWVSSLLFRSYGASRFARPRLAGLLSTDAVVVLDEAHLNRQVLVTARRVAALAANGAEALGVPGLAVVEMTATPSSRAASTAGVTRASIEDDERLARRMRCRKEITYLPYGEEAWPPGRGRQECAFYDRVVEQVSAEVERVRAQADPAPRTVGCVVNRVSTAVEVAKTLRSQGLRCTVWVGRMRPWDLERLRREVPGLFTTAGAEGVDVLVATQTVEVGVDIDLAGMVTELASGSAIAQRLGRVNRLGLRERSRVVVIGPSEDMKLTKDALPYRATDLDKGRRWVLARQVAGSASPLDIAENPPDPEAPTRVLWQRPEPWDVDLWSKTSMDLVAEPELDLWIRDDLEREVENVGVVVRDLLALVDGSSVLELVKKVPPEDCEAFPIPIGEARSLVKRILDDPDLARTASVLWRGGEPVAQWELAVASHMMAHETSQEAERLLRPGDTLIVDATIPFLTEGVARADGRDCAEPVPASVLAGVVDVVTDPERLGQLAQLSEEEREEHFPDCLWEWATPSDGSDEPQWLVVRRGLVVDDDSDERSTCSPVAGVLLADHNRDVADRAHRLAQLIGTGADVREILKEAGGWHDIGKRDDRFQRLLEADGEARAKSRLRPGRPVRRAWVEAGLPAGWRHEVASAAAYWEATVPGTGVPRDTRDLVARLIGTSHGRGRPLFDHDPTTAGPHHETALGELLGEGEWEALIARTDRVWGHWGCAYMEALLRAVDCSISAEGK</sequence>
<dbReference type="GO" id="GO:0051607">
    <property type="term" value="P:defense response to virus"/>
    <property type="evidence" value="ECO:0007669"/>
    <property type="project" value="UniProtKB-KW"/>
</dbReference>
<keyword evidence="4" id="KW-0547">Nucleotide-binding</keyword>
<evidence type="ECO:0000256" key="6">
    <source>
        <dbReference type="ARBA" id="ARBA00022806"/>
    </source>
</evidence>
<keyword evidence="6" id="KW-0347">Helicase</keyword>
<dbReference type="Pfam" id="PF18019">
    <property type="entry name" value="Cas3_HD"/>
    <property type="match status" value="1"/>
</dbReference>
<dbReference type="InterPro" id="IPR006483">
    <property type="entry name" value="CRISPR-assoc_Cas3_HD"/>
</dbReference>
<keyword evidence="5" id="KW-0378">Hydrolase</keyword>
<dbReference type="GO" id="GO:0016787">
    <property type="term" value="F:hydrolase activity"/>
    <property type="evidence" value="ECO:0007669"/>
    <property type="project" value="UniProtKB-KW"/>
</dbReference>
<comment type="similarity">
    <text evidence="2">In the central section; belongs to the CRISPR-associated helicase Cas3 family.</text>
</comment>
<dbReference type="KEGG" id="ahw:NCTC11636_00899"/>
<dbReference type="AlphaFoldDB" id="A0A3S5EGZ2"/>
<accession>A0A3S5EGZ2</accession>
<feature type="domain" description="HD Cas3-type" evidence="9">
    <location>
        <begin position="707"/>
        <end position="890"/>
    </location>
</feature>
<protein>
    <submittedName>
        <fullName evidence="10">Uncharacterized protein predicted to be involved in DNA repair (RAMP superfamily)</fullName>
    </submittedName>
</protein>
<evidence type="ECO:0000313" key="11">
    <source>
        <dbReference type="Proteomes" id="UP000266895"/>
    </source>
</evidence>
<dbReference type="InterPro" id="IPR038257">
    <property type="entry name" value="CRISPR-assoc_Cas3_HD_sf"/>
</dbReference>
<dbReference type="Gene3D" id="1.10.3210.30">
    <property type="match status" value="1"/>
</dbReference>
<gene>
    <name evidence="10" type="ORF">NCTC11636_00899</name>
</gene>
<keyword evidence="7" id="KW-0067">ATP-binding</keyword>
<evidence type="ECO:0000256" key="4">
    <source>
        <dbReference type="ARBA" id="ARBA00022741"/>
    </source>
</evidence>
<evidence type="ECO:0000256" key="8">
    <source>
        <dbReference type="ARBA" id="ARBA00023118"/>
    </source>
</evidence>
<dbReference type="SUPFAM" id="SSF52540">
    <property type="entry name" value="P-loop containing nucleoside triphosphate hydrolases"/>
    <property type="match status" value="1"/>
</dbReference>
<evidence type="ECO:0000256" key="7">
    <source>
        <dbReference type="ARBA" id="ARBA00022840"/>
    </source>
</evidence>
<dbReference type="InterPro" id="IPR013444">
    <property type="entry name" value="Helicase_Cas3_CRISPR-ass_Anaes"/>
</dbReference>
<dbReference type="GO" id="GO:0046872">
    <property type="term" value="F:metal ion binding"/>
    <property type="evidence" value="ECO:0007669"/>
    <property type="project" value="UniProtKB-KW"/>
</dbReference>
<dbReference type="InterPro" id="IPR027417">
    <property type="entry name" value="P-loop_NTPase"/>
</dbReference>
<evidence type="ECO:0000256" key="1">
    <source>
        <dbReference type="ARBA" id="ARBA00006847"/>
    </source>
</evidence>
<reference evidence="10 11" key="1">
    <citation type="submission" date="2018-12" db="EMBL/GenBank/DDBJ databases">
        <authorList>
            <consortium name="Pathogen Informatics"/>
        </authorList>
    </citation>
    <scope>NUCLEOTIDE SEQUENCE [LARGE SCALE GENOMIC DNA]</scope>
    <source>
        <strain evidence="10 11">NCTC11636</strain>
    </source>
</reference>
<evidence type="ECO:0000259" key="9">
    <source>
        <dbReference type="PROSITE" id="PS51643"/>
    </source>
</evidence>
<organism evidence="10 11">
    <name type="scientific">Actinomyces howellii</name>
    <dbReference type="NCBI Taxonomy" id="52771"/>
    <lineage>
        <taxon>Bacteria</taxon>
        <taxon>Bacillati</taxon>
        <taxon>Actinomycetota</taxon>
        <taxon>Actinomycetes</taxon>
        <taxon>Actinomycetales</taxon>
        <taxon>Actinomycetaceae</taxon>
        <taxon>Actinomyces</taxon>
    </lineage>
</organism>
<name>A0A3S5EGZ2_9ACTO</name>
<dbReference type="RefSeq" id="WP_126382040.1">
    <property type="nucleotide sequence ID" value="NZ_LR134350.1"/>
</dbReference>
<dbReference type="EMBL" id="LR134350">
    <property type="protein sequence ID" value="VEG27161.1"/>
    <property type="molecule type" value="Genomic_DNA"/>
</dbReference>
<dbReference type="Gene3D" id="3.40.50.300">
    <property type="entry name" value="P-loop containing nucleotide triphosphate hydrolases"/>
    <property type="match status" value="2"/>
</dbReference>
<dbReference type="Proteomes" id="UP000266895">
    <property type="component" value="Chromosome"/>
</dbReference>
<keyword evidence="3" id="KW-0479">Metal-binding</keyword>
<dbReference type="OrthoDB" id="9810236at2"/>
<dbReference type="Pfam" id="PF22590">
    <property type="entry name" value="Cas3-like_C_2"/>
    <property type="match status" value="1"/>
</dbReference>
<evidence type="ECO:0000256" key="3">
    <source>
        <dbReference type="ARBA" id="ARBA00022723"/>
    </source>
</evidence>
<dbReference type="PROSITE" id="PS51643">
    <property type="entry name" value="HD_CAS3"/>
    <property type="match status" value="1"/>
</dbReference>
<evidence type="ECO:0000256" key="2">
    <source>
        <dbReference type="ARBA" id="ARBA00009046"/>
    </source>
</evidence>
<evidence type="ECO:0000313" key="10">
    <source>
        <dbReference type="EMBL" id="VEG27161.1"/>
    </source>
</evidence>
<dbReference type="NCBIfam" id="TIGR02621">
    <property type="entry name" value="cas3_GSU0051"/>
    <property type="match status" value="1"/>
</dbReference>
<dbReference type="NCBIfam" id="TIGR01596">
    <property type="entry name" value="cas3_HD"/>
    <property type="match status" value="1"/>
</dbReference>
<comment type="similarity">
    <text evidence="1">In the N-terminal section; belongs to the CRISPR-associated nuclease Cas3-HD family.</text>
</comment>
<dbReference type="InterPro" id="IPR054712">
    <property type="entry name" value="Cas3-like_dom"/>
</dbReference>
<keyword evidence="11" id="KW-1185">Reference proteome</keyword>
<keyword evidence="8" id="KW-0051">Antiviral defense</keyword>
<evidence type="ECO:0000256" key="5">
    <source>
        <dbReference type="ARBA" id="ARBA00022801"/>
    </source>
</evidence>